<dbReference type="HOGENOM" id="CLU_1414904_0_0_1"/>
<evidence type="ECO:0000313" key="2">
    <source>
        <dbReference type="Proteomes" id="UP000030706"/>
    </source>
</evidence>
<dbReference type="RefSeq" id="XP_029764747.1">
    <property type="nucleotide sequence ID" value="XM_029910374.1"/>
</dbReference>
<protein>
    <submittedName>
        <fullName evidence="1">Uncharacterized protein</fullName>
    </submittedName>
</protein>
<dbReference type="GeneID" id="40752680"/>
<name>A0A074XST1_AURPU</name>
<evidence type="ECO:0000313" key="1">
    <source>
        <dbReference type="EMBL" id="KEQ88560.1"/>
    </source>
</evidence>
<dbReference type="Proteomes" id="UP000030706">
    <property type="component" value="Unassembled WGS sequence"/>
</dbReference>
<gene>
    <name evidence="1" type="ORF">M438DRAFT_86573</name>
</gene>
<dbReference type="AlphaFoldDB" id="A0A074XST1"/>
<proteinExistence type="predicted"/>
<organism evidence="1 2">
    <name type="scientific">Aureobasidium pullulans EXF-150</name>
    <dbReference type="NCBI Taxonomy" id="1043002"/>
    <lineage>
        <taxon>Eukaryota</taxon>
        <taxon>Fungi</taxon>
        <taxon>Dikarya</taxon>
        <taxon>Ascomycota</taxon>
        <taxon>Pezizomycotina</taxon>
        <taxon>Dothideomycetes</taxon>
        <taxon>Dothideomycetidae</taxon>
        <taxon>Dothideales</taxon>
        <taxon>Saccotheciaceae</taxon>
        <taxon>Aureobasidium</taxon>
    </lineage>
</organism>
<sequence>MRVSPTFICAIRHNSEAKQIVDIFMCSDHESWDFYDEDGDLVDLFAPSSQIIVGPDVVNWQRKQHKIMPGFVVRLSGGCEVVQVLCSEKGADIIVDGFFRALLRKISSALLHGLVFGVLVRPIFVLTDRTNPCLALPQAEVADISDLALRYAGLTDKVSGGCLEAMAYRVREGAAFVAGALFIRVYKLILKR</sequence>
<keyword evidence="2" id="KW-1185">Reference proteome</keyword>
<reference evidence="1 2" key="1">
    <citation type="journal article" date="2014" name="BMC Genomics">
        <title>Genome sequencing of four Aureobasidium pullulans varieties: biotechnological potential, stress tolerance, and description of new species.</title>
        <authorList>
            <person name="Gostin Ar C."/>
            <person name="Ohm R.A."/>
            <person name="Kogej T."/>
            <person name="Sonjak S."/>
            <person name="Turk M."/>
            <person name="Zajc J."/>
            <person name="Zalar P."/>
            <person name="Grube M."/>
            <person name="Sun H."/>
            <person name="Han J."/>
            <person name="Sharma A."/>
            <person name="Chiniquy J."/>
            <person name="Ngan C.Y."/>
            <person name="Lipzen A."/>
            <person name="Barry K."/>
            <person name="Grigoriev I.V."/>
            <person name="Gunde-Cimerman N."/>
        </authorList>
    </citation>
    <scope>NUCLEOTIDE SEQUENCE [LARGE SCALE GENOMIC DNA]</scope>
    <source>
        <strain evidence="1 2">EXF-150</strain>
    </source>
</reference>
<accession>A0A074XST1</accession>
<dbReference type="EMBL" id="KL584975">
    <property type="protein sequence ID" value="KEQ88560.1"/>
    <property type="molecule type" value="Genomic_DNA"/>
</dbReference>